<dbReference type="Gene3D" id="3.40.50.10190">
    <property type="entry name" value="BRCT domain"/>
    <property type="match status" value="4"/>
</dbReference>
<feature type="compositionally biased region" description="Basic and acidic residues" evidence="2">
    <location>
        <begin position="732"/>
        <end position="744"/>
    </location>
</feature>
<sequence>MADTLPLLGVIMCCTSIPPEQRSNLSSTAQQMGAVHKLDLTSDVTHLVVGDTDTPKYKFVARERPDVKCVQASWVKAVCASWMEGGETDVEALEIEHKLPTFNGLRLCVTGFEDLVYRKQLEDSITDNGGEYRGNLTKDITHLIAKEPSGAKYNYAGQWNIKIVAVEWLEQSLERGMILEESLYSLALPASQRGRNAWIRRTTSTTSLGKRSREEELGPQNTRKLRRTASARLSSQNVVLWTDIVGIESKPEEQRMGQWNDEGKGFEDHGQKNRTPNSGGKAQEALKSEKVFVEPRASLGLTTANLPQGEGIFQDKTFLLHGFDDREASILQEHLNSHGADIITDVAQFPPLHANTSSDKLYHLVPHNLHDYDVATLSVTSQVPTIVTELWVERCLYKKKFEEPNVSVTNTPFRSFPITGFEKLSVCSTSFQGIDLLHMSKAVQLMGAAYEEFFTPKVSVLVCNAVLVGHEKLLRAQAWGIPAVTANWLWDCIRKGELMPFGSYLVQPIMDPKQSSTDTETETAKAYDKSARAQRNDRPPGTIETTNEPTKKHSPPRGVYKKLTREMPSVRGSSKSNKTSPPKSPSDPQSEHLPKDDDQAPIDLDDKTLRPLKDNADNNDSSTTFNVTSTSAPLREITPNSSPLKPSTSPTESISPSKPIAPPQRQSLDDSSLGPAISSLLAHHQRTNSNSNPPAPASSDQPPDGPSPPATARPRTLQPLIPQHRPLTCEQRGYDEHRWPGDTA</sequence>
<feature type="compositionally biased region" description="Basic and acidic residues" evidence="2">
    <location>
        <begin position="251"/>
        <end position="271"/>
    </location>
</feature>
<feature type="region of interest" description="Disordered" evidence="2">
    <location>
        <begin position="251"/>
        <end position="285"/>
    </location>
</feature>
<dbReference type="Pfam" id="PF12738">
    <property type="entry name" value="PTCB-BRCT"/>
    <property type="match status" value="2"/>
</dbReference>
<evidence type="ECO:0000259" key="3">
    <source>
        <dbReference type="PROSITE" id="PS50172"/>
    </source>
</evidence>
<organism evidence="4 5">
    <name type="scientific">Lepraria finkii</name>
    <dbReference type="NCBI Taxonomy" id="1340010"/>
    <lineage>
        <taxon>Eukaryota</taxon>
        <taxon>Fungi</taxon>
        <taxon>Dikarya</taxon>
        <taxon>Ascomycota</taxon>
        <taxon>Pezizomycotina</taxon>
        <taxon>Lecanoromycetes</taxon>
        <taxon>OSLEUM clade</taxon>
        <taxon>Lecanoromycetidae</taxon>
        <taxon>Lecanorales</taxon>
        <taxon>Lecanorineae</taxon>
        <taxon>Stereocaulaceae</taxon>
        <taxon>Lepraria</taxon>
    </lineage>
</organism>
<evidence type="ECO:0000256" key="1">
    <source>
        <dbReference type="ARBA" id="ARBA00022737"/>
    </source>
</evidence>
<reference evidence="4 5" key="1">
    <citation type="submission" date="2024-09" db="EMBL/GenBank/DDBJ databases">
        <title>Rethinking Asexuality: The Enigmatic Case of Functional Sexual Genes in Lepraria (Stereocaulaceae).</title>
        <authorList>
            <person name="Doellman M."/>
            <person name="Sun Y."/>
            <person name="Barcenas-Pena A."/>
            <person name="Lumbsch H.T."/>
            <person name="Grewe F."/>
        </authorList>
    </citation>
    <scope>NUCLEOTIDE SEQUENCE [LARGE SCALE GENOMIC DNA]</scope>
    <source>
        <strain evidence="4 5">Grewe 0041</strain>
    </source>
</reference>
<dbReference type="Proteomes" id="UP001590951">
    <property type="component" value="Unassembled WGS sequence"/>
</dbReference>
<dbReference type="PANTHER" id="PTHR13561">
    <property type="entry name" value="DNA REPLICATION REGULATOR DPB11-RELATED"/>
    <property type="match status" value="1"/>
</dbReference>
<feature type="compositionally biased region" description="Polar residues" evidence="2">
    <location>
        <begin position="618"/>
        <end position="644"/>
    </location>
</feature>
<evidence type="ECO:0000313" key="5">
    <source>
        <dbReference type="Proteomes" id="UP001590951"/>
    </source>
</evidence>
<feature type="compositionally biased region" description="Basic and acidic residues" evidence="2">
    <location>
        <begin position="522"/>
        <end position="538"/>
    </location>
</feature>
<feature type="compositionally biased region" description="Basic and acidic residues" evidence="2">
    <location>
        <begin position="589"/>
        <end position="616"/>
    </location>
</feature>
<dbReference type="PROSITE" id="PS50172">
    <property type="entry name" value="BRCT"/>
    <property type="match status" value="4"/>
</dbReference>
<dbReference type="CDD" id="cd17731">
    <property type="entry name" value="BRCT_TopBP1_rpt2_like"/>
    <property type="match status" value="1"/>
</dbReference>
<keyword evidence="5" id="KW-1185">Reference proteome</keyword>
<keyword evidence="1" id="KW-0677">Repeat</keyword>
<feature type="compositionally biased region" description="Low complexity" evidence="2">
    <location>
        <begin position="688"/>
        <end position="702"/>
    </location>
</feature>
<dbReference type="SUPFAM" id="SSF52113">
    <property type="entry name" value="BRCT domain"/>
    <property type="match status" value="4"/>
</dbReference>
<feature type="domain" description="BRCT" evidence="3">
    <location>
        <begin position="97"/>
        <end position="186"/>
    </location>
</feature>
<name>A0ABR4B5G9_9LECA</name>
<gene>
    <name evidence="4" type="ORF">ABVK25_007583</name>
</gene>
<feature type="domain" description="BRCT" evidence="3">
    <location>
        <begin position="421"/>
        <end position="506"/>
    </location>
</feature>
<protein>
    <recommendedName>
        <fullName evidence="3">BRCT domain-containing protein</fullName>
    </recommendedName>
</protein>
<dbReference type="InterPro" id="IPR036420">
    <property type="entry name" value="BRCT_dom_sf"/>
</dbReference>
<accession>A0ABR4B5G9</accession>
<dbReference type="SMART" id="SM00292">
    <property type="entry name" value="BRCT"/>
    <property type="match status" value="4"/>
</dbReference>
<dbReference type="EMBL" id="JBHFEH010000029">
    <property type="protein sequence ID" value="KAL2052141.1"/>
    <property type="molecule type" value="Genomic_DNA"/>
</dbReference>
<dbReference type="InterPro" id="IPR059215">
    <property type="entry name" value="BRCT2_TopBP1-like"/>
</dbReference>
<feature type="domain" description="BRCT" evidence="3">
    <location>
        <begin position="1"/>
        <end position="75"/>
    </location>
</feature>
<comment type="caution">
    <text evidence="4">The sequence shown here is derived from an EMBL/GenBank/DDBJ whole genome shotgun (WGS) entry which is preliminary data.</text>
</comment>
<dbReference type="PANTHER" id="PTHR13561:SF20">
    <property type="entry name" value="DNA TOPOISOMERASE 2-BINDING PROTEIN 1"/>
    <property type="match status" value="1"/>
</dbReference>
<feature type="domain" description="BRCT" evidence="3">
    <location>
        <begin position="308"/>
        <end position="400"/>
    </location>
</feature>
<feature type="compositionally biased region" description="Low complexity" evidence="2">
    <location>
        <begin position="645"/>
        <end position="658"/>
    </location>
</feature>
<feature type="region of interest" description="Disordered" evidence="2">
    <location>
        <begin position="201"/>
        <end position="230"/>
    </location>
</feature>
<dbReference type="CDD" id="cd17723">
    <property type="entry name" value="BRCT_Rad4_rpt4"/>
    <property type="match status" value="1"/>
</dbReference>
<feature type="compositionally biased region" description="Basic residues" evidence="2">
    <location>
        <begin position="552"/>
        <end position="562"/>
    </location>
</feature>
<dbReference type="InterPro" id="IPR001357">
    <property type="entry name" value="BRCT_dom"/>
</dbReference>
<evidence type="ECO:0000256" key="2">
    <source>
        <dbReference type="SAM" id="MobiDB-lite"/>
    </source>
</evidence>
<evidence type="ECO:0000313" key="4">
    <source>
        <dbReference type="EMBL" id="KAL2052141.1"/>
    </source>
</evidence>
<dbReference type="CDD" id="cd18433">
    <property type="entry name" value="BRCT_Rad4_rpt3"/>
    <property type="match status" value="1"/>
</dbReference>
<proteinExistence type="predicted"/>
<dbReference type="Pfam" id="PF00533">
    <property type="entry name" value="BRCT"/>
    <property type="match status" value="1"/>
</dbReference>
<feature type="region of interest" description="Disordered" evidence="2">
    <location>
        <begin position="512"/>
        <end position="744"/>
    </location>
</feature>